<evidence type="ECO:0000313" key="2">
    <source>
        <dbReference type="EMBL" id="KAB0801606.1"/>
    </source>
</evidence>
<dbReference type="GO" id="GO:0071897">
    <property type="term" value="P:DNA biosynthetic process"/>
    <property type="evidence" value="ECO:0007669"/>
    <property type="project" value="UniProtKB-ARBA"/>
</dbReference>
<organism evidence="2 3">
    <name type="scientific">Photinus pyralis</name>
    <name type="common">Common eastern firefly</name>
    <name type="synonym">Lampyris pyralis</name>
    <dbReference type="NCBI Taxonomy" id="7054"/>
    <lineage>
        <taxon>Eukaryota</taxon>
        <taxon>Metazoa</taxon>
        <taxon>Ecdysozoa</taxon>
        <taxon>Arthropoda</taxon>
        <taxon>Hexapoda</taxon>
        <taxon>Insecta</taxon>
        <taxon>Pterygota</taxon>
        <taxon>Neoptera</taxon>
        <taxon>Endopterygota</taxon>
        <taxon>Coleoptera</taxon>
        <taxon>Polyphaga</taxon>
        <taxon>Elateriformia</taxon>
        <taxon>Elateroidea</taxon>
        <taxon>Lampyridae</taxon>
        <taxon>Lampyrinae</taxon>
        <taxon>Photinus</taxon>
    </lineage>
</organism>
<dbReference type="EMBL" id="VVIM01000002">
    <property type="protein sequence ID" value="KAB0801606.1"/>
    <property type="molecule type" value="Genomic_DNA"/>
</dbReference>
<dbReference type="PANTHER" id="PTHR19446">
    <property type="entry name" value="REVERSE TRANSCRIPTASES"/>
    <property type="match status" value="1"/>
</dbReference>
<dbReference type="AlphaFoldDB" id="A0A5N4AWA4"/>
<evidence type="ECO:0000259" key="1">
    <source>
        <dbReference type="PROSITE" id="PS50878"/>
    </source>
</evidence>
<dbReference type="SUPFAM" id="SSF56672">
    <property type="entry name" value="DNA/RNA polymerases"/>
    <property type="match status" value="1"/>
</dbReference>
<gene>
    <name evidence="2" type="ORF">PPYR_03792</name>
</gene>
<evidence type="ECO:0000313" key="3">
    <source>
        <dbReference type="Proteomes" id="UP000327044"/>
    </source>
</evidence>
<dbReference type="InParanoid" id="A0A5N4AWA4"/>
<dbReference type="Proteomes" id="UP000327044">
    <property type="component" value="Unassembled WGS sequence"/>
</dbReference>
<dbReference type="PROSITE" id="PS50878">
    <property type="entry name" value="RT_POL"/>
    <property type="match status" value="1"/>
</dbReference>
<dbReference type="InterPro" id="IPR000477">
    <property type="entry name" value="RT_dom"/>
</dbReference>
<proteinExistence type="predicted"/>
<protein>
    <recommendedName>
        <fullName evidence="1">Reverse transcriptase domain-containing protein</fullName>
    </recommendedName>
</protein>
<dbReference type="InterPro" id="IPR043502">
    <property type="entry name" value="DNA/RNA_pol_sf"/>
</dbReference>
<feature type="domain" description="Reverse transcriptase" evidence="1">
    <location>
        <begin position="14"/>
        <end position="242"/>
    </location>
</feature>
<name>A0A5N4AWA4_PHOPY</name>
<keyword evidence="3" id="KW-1185">Reference proteome</keyword>
<dbReference type="CDD" id="cd01650">
    <property type="entry name" value="RT_nLTR_like"/>
    <property type="match status" value="1"/>
</dbReference>
<accession>A0A5N4AWA4</accession>
<reference evidence="2 3" key="1">
    <citation type="journal article" date="2018" name="Elife">
        <title>Firefly genomes illuminate parallel origins of bioluminescence in beetles.</title>
        <authorList>
            <person name="Fallon T.R."/>
            <person name="Lower S.E."/>
            <person name="Chang C.H."/>
            <person name="Bessho-Uehara M."/>
            <person name="Martin G.J."/>
            <person name="Bewick A.J."/>
            <person name="Behringer M."/>
            <person name="Debat H.J."/>
            <person name="Wong I."/>
            <person name="Day J.C."/>
            <person name="Suvorov A."/>
            <person name="Silva C.J."/>
            <person name="Stanger-Hall K.F."/>
            <person name="Hall D.W."/>
            <person name="Schmitz R.J."/>
            <person name="Nelson D.R."/>
            <person name="Lewis S.M."/>
            <person name="Shigenobu S."/>
            <person name="Bybee S.M."/>
            <person name="Larracuente A.M."/>
            <person name="Oba Y."/>
            <person name="Weng J.K."/>
        </authorList>
    </citation>
    <scope>NUCLEOTIDE SEQUENCE [LARGE SCALE GENOMIC DNA]</scope>
    <source>
        <strain evidence="2">1611_PpyrPB1</strain>
        <tissue evidence="2">Whole body</tissue>
    </source>
</reference>
<comment type="caution">
    <text evidence="2">The sequence shown here is derived from an EMBL/GenBank/DDBJ whole genome shotgun (WGS) entry which is preliminary data.</text>
</comment>
<dbReference type="Pfam" id="PF00078">
    <property type="entry name" value="RVT_1"/>
    <property type="match status" value="1"/>
</dbReference>
<sequence>MKVFAEIISKMLNQSLRNGIFPDELKIAITRPIFKKGDPYDPKNYRPISILPIIEKVFETYVVRHLRKYLEDNLIINSKQYGFQRGKNTEQLLNTVNDYINTNMDKGRYTIAVFIDFVKAFDTIDHALLLKKLEACGIIGKELKWIKSYLENRCHIVKVCNEHSEPKPCDFGVPQGRILGPIFFLIYVNDLPKVIEKCVLYMFADDAVLLYAHSNIQVCQAVIQSEFNNVIEWTHGTQRLLQ</sequence>